<sequence>MEYWNLFLGFFRIGILGYGGGPTMIPLVHAEAVQKYNWMTDEEFTDVLAMGNALPGPIATKMAGYIGYKVKGTIGAFIAILAMVIPVLAAMILLLGLIYKLKDSGIVGGMTHGVQPVIGVMMAVMAYEFFLKSWKSWVKSRTIGWTVVSLIALVLLNLNPGLLIGIALAYAFIESTYLLKKRKKKQAGSDRGISA</sequence>
<comment type="subcellular location">
    <subcellularLocation>
        <location evidence="1">Cell membrane</location>
        <topology evidence="1">Multi-pass membrane protein</topology>
    </subcellularLocation>
</comment>
<dbReference type="OrthoDB" id="9027281at2"/>
<gene>
    <name evidence="8" type="ORF">E1757_27520</name>
</gene>
<feature type="transmembrane region" description="Helical" evidence="7">
    <location>
        <begin position="106"/>
        <end position="127"/>
    </location>
</feature>
<feature type="transmembrane region" description="Helical" evidence="7">
    <location>
        <begin position="74"/>
        <end position="99"/>
    </location>
</feature>
<dbReference type="PANTHER" id="PTHR43663">
    <property type="entry name" value="CHROMATE TRANSPORT PROTEIN-RELATED"/>
    <property type="match status" value="1"/>
</dbReference>
<accession>A0A4R5KG01</accession>
<comment type="caution">
    <text evidence="8">The sequence shown here is derived from an EMBL/GenBank/DDBJ whole genome shotgun (WGS) entry which is preliminary data.</text>
</comment>
<dbReference type="InterPro" id="IPR003370">
    <property type="entry name" value="Chromate_transpt"/>
</dbReference>
<evidence type="ECO:0000256" key="6">
    <source>
        <dbReference type="ARBA" id="ARBA00023136"/>
    </source>
</evidence>
<feature type="transmembrane region" description="Helical" evidence="7">
    <location>
        <begin position="147"/>
        <end position="173"/>
    </location>
</feature>
<evidence type="ECO:0000256" key="2">
    <source>
        <dbReference type="ARBA" id="ARBA00005262"/>
    </source>
</evidence>
<dbReference type="RefSeq" id="WP_133234273.1">
    <property type="nucleotide sequence ID" value="NZ_SMRT01000017.1"/>
</dbReference>
<organism evidence="8 9">
    <name type="scientific">Paenibacillus piri</name>
    <dbReference type="NCBI Taxonomy" id="2547395"/>
    <lineage>
        <taxon>Bacteria</taxon>
        <taxon>Bacillati</taxon>
        <taxon>Bacillota</taxon>
        <taxon>Bacilli</taxon>
        <taxon>Bacillales</taxon>
        <taxon>Paenibacillaceae</taxon>
        <taxon>Paenibacillus</taxon>
    </lineage>
</organism>
<keyword evidence="6 7" id="KW-0472">Membrane</keyword>
<keyword evidence="3" id="KW-1003">Cell membrane</keyword>
<comment type="similarity">
    <text evidence="2">Belongs to the chromate ion transporter (CHR) (TC 2.A.51) family.</text>
</comment>
<dbReference type="AlphaFoldDB" id="A0A4R5KG01"/>
<protein>
    <submittedName>
        <fullName evidence="8">Chromate transporter</fullName>
    </submittedName>
</protein>
<reference evidence="8 9" key="1">
    <citation type="submission" date="2019-03" db="EMBL/GenBank/DDBJ databases">
        <title>This is whole genome sequence of Paenibacillus sp MS74 strain.</title>
        <authorList>
            <person name="Trinh H.N."/>
        </authorList>
    </citation>
    <scope>NUCLEOTIDE SEQUENCE [LARGE SCALE GENOMIC DNA]</scope>
    <source>
        <strain evidence="8 9">MS74</strain>
    </source>
</reference>
<dbReference type="GO" id="GO:0015109">
    <property type="term" value="F:chromate transmembrane transporter activity"/>
    <property type="evidence" value="ECO:0007669"/>
    <property type="project" value="InterPro"/>
</dbReference>
<keyword evidence="9" id="KW-1185">Reference proteome</keyword>
<name>A0A4R5KG01_9BACL</name>
<dbReference type="PANTHER" id="PTHR43663:SF1">
    <property type="entry name" value="CHROMATE TRANSPORTER"/>
    <property type="match status" value="1"/>
</dbReference>
<evidence type="ECO:0000256" key="3">
    <source>
        <dbReference type="ARBA" id="ARBA00022475"/>
    </source>
</evidence>
<dbReference type="Proteomes" id="UP000295636">
    <property type="component" value="Unassembled WGS sequence"/>
</dbReference>
<evidence type="ECO:0000256" key="7">
    <source>
        <dbReference type="SAM" id="Phobius"/>
    </source>
</evidence>
<keyword evidence="4 7" id="KW-0812">Transmembrane</keyword>
<dbReference type="EMBL" id="SMRT01000017">
    <property type="protein sequence ID" value="TDF93237.1"/>
    <property type="molecule type" value="Genomic_DNA"/>
</dbReference>
<evidence type="ECO:0000256" key="4">
    <source>
        <dbReference type="ARBA" id="ARBA00022692"/>
    </source>
</evidence>
<evidence type="ECO:0000313" key="8">
    <source>
        <dbReference type="EMBL" id="TDF93237.1"/>
    </source>
</evidence>
<evidence type="ECO:0000256" key="5">
    <source>
        <dbReference type="ARBA" id="ARBA00022989"/>
    </source>
</evidence>
<evidence type="ECO:0000256" key="1">
    <source>
        <dbReference type="ARBA" id="ARBA00004651"/>
    </source>
</evidence>
<keyword evidence="5 7" id="KW-1133">Transmembrane helix</keyword>
<dbReference type="InterPro" id="IPR052518">
    <property type="entry name" value="CHR_Transporter"/>
</dbReference>
<dbReference type="GO" id="GO:0005886">
    <property type="term" value="C:plasma membrane"/>
    <property type="evidence" value="ECO:0007669"/>
    <property type="project" value="UniProtKB-SubCell"/>
</dbReference>
<dbReference type="Pfam" id="PF02417">
    <property type="entry name" value="Chromate_transp"/>
    <property type="match status" value="1"/>
</dbReference>
<proteinExistence type="inferred from homology"/>
<evidence type="ECO:0000313" key="9">
    <source>
        <dbReference type="Proteomes" id="UP000295636"/>
    </source>
</evidence>